<keyword evidence="3 7" id="KW-1133">Transmembrane helix</keyword>
<comment type="subcellular location">
    <subcellularLocation>
        <location evidence="7">Cell inner membrane</location>
        <topology evidence="7">Single-pass membrane protein</topology>
    </subcellularLocation>
</comment>
<keyword evidence="2 7" id="KW-0812">Transmembrane</keyword>
<evidence type="ECO:0000256" key="7">
    <source>
        <dbReference type="HAMAP-Rule" id="MF_02065"/>
    </source>
</evidence>
<evidence type="ECO:0000256" key="6">
    <source>
        <dbReference type="ARBA" id="ARBA00023316"/>
    </source>
</evidence>
<evidence type="ECO:0000256" key="4">
    <source>
        <dbReference type="ARBA" id="ARBA00023136"/>
    </source>
</evidence>
<evidence type="ECO:0000256" key="5">
    <source>
        <dbReference type="ARBA" id="ARBA00023239"/>
    </source>
</evidence>
<feature type="site" description="Important for catalytic activity" evidence="7">
    <location>
        <position position="215"/>
    </location>
</feature>
<keyword evidence="7" id="KW-0997">Cell inner membrane</keyword>
<organism evidence="8 9">
    <name type="scientific">Viridibacterium curvum</name>
    <dbReference type="NCBI Taxonomy" id="1101404"/>
    <lineage>
        <taxon>Bacteria</taxon>
        <taxon>Pseudomonadati</taxon>
        <taxon>Pseudomonadota</taxon>
        <taxon>Betaproteobacteria</taxon>
        <taxon>Rhodocyclales</taxon>
        <taxon>Rhodocyclaceae</taxon>
        <taxon>Viridibacterium</taxon>
    </lineage>
</organism>
<dbReference type="EC" id="4.2.2.29" evidence="7"/>
<keyword evidence="1 7" id="KW-1003">Cell membrane</keyword>
<keyword evidence="9" id="KW-1185">Reference proteome</keyword>
<evidence type="ECO:0000256" key="3">
    <source>
        <dbReference type="ARBA" id="ARBA00022989"/>
    </source>
</evidence>
<dbReference type="PANTHER" id="PTHR30518">
    <property type="entry name" value="ENDOLYTIC MUREIN TRANSGLYCOSYLASE"/>
    <property type="match status" value="1"/>
</dbReference>
<dbReference type="Gene3D" id="3.30.160.60">
    <property type="entry name" value="Classic Zinc Finger"/>
    <property type="match status" value="1"/>
</dbReference>
<sequence>MFRLFFRLLRWSVLIVALMTGVAVWYAFQPLRQSAPVLDVEVPRGASMREVARLVAEQGIEVQPLYLAWLARLSGRSQKIQAGSYQIQEGATPWQLVELLSSGSTTYADVALIEGHNFRRMRSVLDANPDLKHDTLGRSDAEVMAQLGLSGQDPEGLFFPDTYFVSRGVSDLEVLRRAHAQMKKVLAAEWERRAPGLPLKSLQEALILASVIEKETGVEADRDEIASVFINRLRIGMPLQSDPTVIYGMGAAFDGNLTRRDLQTDTPHNTYTRRGLPPTPIAMPGRAAIHAALHPAKTDFLYFVARGDGSSHFSRSLDEHNRAVARYQKGRG</sequence>
<comment type="catalytic activity">
    <reaction evidence="7">
        <text>a peptidoglycan chain = a peptidoglycan chain with N-acetyl-1,6-anhydromuramyl-[peptide] at the reducing end + a peptidoglycan chain with N-acetylglucosamine at the non-reducing end.</text>
        <dbReference type="EC" id="4.2.2.29"/>
    </reaction>
</comment>
<keyword evidence="6 7" id="KW-0961">Cell wall biogenesis/degradation</keyword>
<evidence type="ECO:0000256" key="1">
    <source>
        <dbReference type="ARBA" id="ARBA00022475"/>
    </source>
</evidence>
<dbReference type="PANTHER" id="PTHR30518:SF2">
    <property type="entry name" value="ENDOLYTIC MUREIN TRANSGLYCOSYLASE"/>
    <property type="match status" value="1"/>
</dbReference>
<evidence type="ECO:0000313" key="9">
    <source>
        <dbReference type="Proteomes" id="UP001500547"/>
    </source>
</evidence>
<dbReference type="RefSeq" id="WP_345531214.1">
    <property type="nucleotide sequence ID" value="NZ_BAABLD010000002.1"/>
</dbReference>
<dbReference type="InterPro" id="IPR003770">
    <property type="entry name" value="MLTG-like"/>
</dbReference>
<proteinExistence type="inferred from homology"/>
<keyword evidence="5 7" id="KW-0456">Lyase</keyword>
<comment type="caution">
    <text evidence="8">The sequence shown here is derived from an EMBL/GenBank/DDBJ whole genome shotgun (WGS) entry which is preliminary data.</text>
</comment>
<dbReference type="CDD" id="cd08010">
    <property type="entry name" value="MltG_like"/>
    <property type="match status" value="1"/>
</dbReference>
<reference evidence="9" key="1">
    <citation type="journal article" date="2019" name="Int. J. Syst. Evol. Microbiol.">
        <title>The Global Catalogue of Microorganisms (GCM) 10K type strain sequencing project: providing services to taxonomists for standard genome sequencing and annotation.</title>
        <authorList>
            <consortium name="The Broad Institute Genomics Platform"/>
            <consortium name="The Broad Institute Genome Sequencing Center for Infectious Disease"/>
            <person name="Wu L."/>
            <person name="Ma J."/>
        </authorList>
    </citation>
    <scope>NUCLEOTIDE SEQUENCE [LARGE SCALE GENOMIC DNA]</scope>
    <source>
        <strain evidence="9">JCM 18715</strain>
    </source>
</reference>
<evidence type="ECO:0000313" key="8">
    <source>
        <dbReference type="EMBL" id="GAA5159032.1"/>
    </source>
</evidence>
<protein>
    <recommendedName>
        <fullName evidence="7">Endolytic murein transglycosylase</fullName>
        <ecNumber evidence="7">4.2.2.29</ecNumber>
    </recommendedName>
    <alternativeName>
        <fullName evidence="7">Peptidoglycan lytic transglycosylase</fullName>
    </alternativeName>
    <alternativeName>
        <fullName evidence="7">Peptidoglycan polymerization terminase</fullName>
    </alternativeName>
</protein>
<name>A0ABP9QAH5_9RHOO</name>
<keyword evidence="4 7" id="KW-0472">Membrane</keyword>
<dbReference type="Gene3D" id="3.30.1490.480">
    <property type="entry name" value="Endolytic murein transglycosylase"/>
    <property type="match status" value="1"/>
</dbReference>
<comment type="similarity">
    <text evidence="7">Belongs to the transglycosylase MltG family.</text>
</comment>
<dbReference type="Pfam" id="PF02618">
    <property type="entry name" value="YceG"/>
    <property type="match status" value="1"/>
</dbReference>
<dbReference type="Proteomes" id="UP001500547">
    <property type="component" value="Unassembled WGS sequence"/>
</dbReference>
<gene>
    <name evidence="7 8" type="primary">mltG</name>
    <name evidence="8" type="ORF">GCM10025770_04650</name>
</gene>
<dbReference type="HAMAP" id="MF_02065">
    <property type="entry name" value="MltG"/>
    <property type="match status" value="1"/>
</dbReference>
<comment type="function">
    <text evidence="7">Functions as a peptidoglycan terminase that cleaves nascent peptidoglycan strands endolytically to terminate their elongation.</text>
</comment>
<dbReference type="EMBL" id="BAABLD010000002">
    <property type="protein sequence ID" value="GAA5159032.1"/>
    <property type="molecule type" value="Genomic_DNA"/>
</dbReference>
<feature type="transmembrane region" description="Helical" evidence="7">
    <location>
        <begin position="9"/>
        <end position="28"/>
    </location>
</feature>
<accession>A0ABP9QAH5</accession>
<dbReference type="NCBIfam" id="TIGR00247">
    <property type="entry name" value="endolytic transglycosylase MltG"/>
    <property type="match status" value="1"/>
</dbReference>
<evidence type="ECO:0000256" key="2">
    <source>
        <dbReference type="ARBA" id="ARBA00022692"/>
    </source>
</evidence>